<dbReference type="SUPFAM" id="SSF51905">
    <property type="entry name" value="FAD/NAD(P)-binding domain"/>
    <property type="match status" value="1"/>
</dbReference>
<dbReference type="EMBL" id="JAADYS010002686">
    <property type="protein sequence ID" value="KAF4456257.1"/>
    <property type="molecule type" value="Genomic_DNA"/>
</dbReference>
<dbReference type="Gene3D" id="3.50.50.60">
    <property type="entry name" value="FAD/NAD(P)-binding domain"/>
    <property type="match status" value="3"/>
</dbReference>
<dbReference type="AlphaFoldDB" id="A0A8H4PD32"/>
<keyword evidence="9" id="KW-1185">Reference proteome</keyword>
<evidence type="ECO:0000256" key="3">
    <source>
        <dbReference type="ARBA" id="ARBA00022630"/>
    </source>
</evidence>
<dbReference type="InterPro" id="IPR036188">
    <property type="entry name" value="FAD/NAD-bd_sf"/>
</dbReference>
<name>A0A8H4PD32_9HYPO</name>
<evidence type="ECO:0000256" key="7">
    <source>
        <dbReference type="SAM" id="MobiDB-lite"/>
    </source>
</evidence>
<keyword evidence="3" id="KW-0285">Flavoprotein</keyword>
<evidence type="ECO:0000256" key="2">
    <source>
        <dbReference type="ARBA" id="ARBA00010139"/>
    </source>
</evidence>
<proteinExistence type="inferred from homology"/>
<organism evidence="8 9">
    <name type="scientific">Fusarium albosuccineum</name>
    <dbReference type="NCBI Taxonomy" id="1237068"/>
    <lineage>
        <taxon>Eukaryota</taxon>
        <taxon>Fungi</taxon>
        <taxon>Dikarya</taxon>
        <taxon>Ascomycota</taxon>
        <taxon>Pezizomycotina</taxon>
        <taxon>Sordariomycetes</taxon>
        <taxon>Hypocreomycetidae</taxon>
        <taxon>Hypocreales</taxon>
        <taxon>Nectriaceae</taxon>
        <taxon>Fusarium</taxon>
        <taxon>Fusarium decemcellulare species complex</taxon>
    </lineage>
</organism>
<evidence type="ECO:0000256" key="1">
    <source>
        <dbReference type="ARBA" id="ARBA00001974"/>
    </source>
</evidence>
<keyword evidence="4" id="KW-0274">FAD</keyword>
<dbReference type="PANTHER" id="PTHR43098:SF2">
    <property type="entry name" value="FAD-BINDING MONOOXYGENASE AUSB-RELATED"/>
    <property type="match status" value="1"/>
</dbReference>
<dbReference type="Proteomes" id="UP000554235">
    <property type="component" value="Unassembled WGS sequence"/>
</dbReference>
<keyword evidence="6" id="KW-0560">Oxidoreductase</keyword>
<keyword evidence="5" id="KW-0521">NADP</keyword>
<reference evidence="8 9" key="1">
    <citation type="submission" date="2020-01" db="EMBL/GenBank/DDBJ databases">
        <title>Identification and distribution of gene clusters putatively required for synthesis of sphingolipid metabolism inhibitors in phylogenetically diverse species of the filamentous fungus Fusarium.</title>
        <authorList>
            <person name="Kim H.-S."/>
            <person name="Busman M."/>
            <person name="Brown D.W."/>
            <person name="Divon H."/>
            <person name="Uhlig S."/>
            <person name="Proctor R.H."/>
        </authorList>
    </citation>
    <scope>NUCLEOTIDE SEQUENCE [LARGE SCALE GENOMIC DNA]</scope>
    <source>
        <strain evidence="8 9">NRRL 20459</strain>
    </source>
</reference>
<comment type="similarity">
    <text evidence="2">Belongs to the FAD-binding monooxygenase family.</text>
</comment>
<evidence type="ECO:0000313" key="9">
    <source>
        <dbReference type="Proteomes" id="UP000554235"/>
    </source>
</evidence>
<dbReference type="GO" id="GO:0004497">
    <property type="term" value="F:monooxygenase activity"/>
    <property type="evidence" value="ECO:0007669"/>
    <property type="project" value="UniProtKB-KW"/>
</dbReference>
<dbReference type="PANTHER" id="PTHR43098">
    <property type="entry name" value="L-ORNITHINE N(5)-MONOOXYGENASE-RELATED"/>
    <property type="match status" value="1"/>
</dbReference>
<gene>
    <name evidence="8" type="ORF">FALBO_15461</name>
</gene>
<feature type="compositionally biased region" description="Polar residues" evidence="7">
    <location>
        <begin position="1"/>
        <end position="10"/>
    </location>
</feature>
<comment type="cofactor">
    <cofactor evidence="1">
        <name>FAD</name>
        <dbReference type="ChEBI" id="CHEBI:57692"/>
    </cofactor>
</comment>
<evidence type="ECO:0000256" key="6">
    <source>
        <dbReference type="ARBA" id="ARBA00023002"/>
    </source>
</evidence>
<dbReference type="OrthoDB" id="66881at2759"/>
<evidence type="ECO:0000313" key="8">
    <source>
        <dbReference type="EMBL" id="KAF4456257.1"/>
    </source>
</evidence>
<protein>
    <submittedName>
        <fullName evidence="8">Flavin-binding monooxygenase-like family</fullName>
    </submittedName>
</protein>
<dbReference type="InterPro" id="IPR050775">
    <property type="entry name" value="FAD-binding_Monooxygenases"/>
</dbReference>
<evidence type="ECO:0000256" key="5">
    <source>
        <dbReference type="ARBA" id="ARBA00022857"/>
    </source>
</evidence>
<comment type="caution">
    <text evidence="8">The sequence shown here is derived from an EMBL/GenBank/DDBJ whole genome shotgun (WGS) entry which is preliminary data.</text>
</comment>
<accession>A0A8H4PD32</accession>
<feature type="region of interest" description="Disordered" evidence="7">
    <location>
        <begin position="1"/>
        <end position="27"/>
    </location>
</feature>
<keyword evidence="8" id="KW-0503">Monooxygenase</keyword>
<sequence length="667" mass="74295">MATLTGTLTTDGEAVSPPELKHADLSNGDAAANLQEKYAQERKKRLRPDGASQFVDLYDHPKFAHFKQDPWVGDAIPPADLPSPKDGARSEILVIGGGYGGLLFAVRLLQAGFKLEDIRMVDCAGGFGGTWYWNRYPGLTCDIESYIYMPLLEETGYVPTQKYTTGKELREHADRIAKHWGLDKVAWFRQRVDSVEWDDESKEWVTGLKPQLGRGNEGSLISVRSRFLMLTTGVVLVPRVPRIPGIERFKGACFHTARWDYDSTGGTADKPDLVKLKGQSVGIIGTGATAIQVVPALKDWAEKLYVFQRTPSAVDRRDNRPTDPKWAEEIRSKPGWQYERIENFQAFVTNAAKKPNVDLVDDGWTKMLSHSALGGCPDLECRTLEDIQKHVEELHVIDLPRQEGIRRRVDEIVTDPSTAEKLKPWYPGWCKRACFHDEYLQSFNKPNVELVDTNGFGVNEITEDGVVVGNNEYKIDTLILCTGYKSPVLFSPAGRVGLDVKGRNGLSLDKKWNQGVTTLHGMMSHDFPNLFWPGLNQSAASPNFIYPIDIAATHVAGIMSRAVHSSSPKNSQDPNYRYNFIIEPTATGEEEWSQVIVSGAGSFAASAGCTPSYFNAEGEMDRDVPPEVMQKRARSAVWSKGPSHLRRFLADWRAAEKLEGLEISPVP</sequence>
<evidence type="ECO:0000256" key="4">
    <source>
        <dbReference type="ARBA" id="ARBA00022827"/>
    </source>
</evidence>
<dbReference type="Pfam" id="PF13450">
    <property type="entry name" value="NAD_binding_8"/>
    <property type="match status" value="1"/>
</dbReference>